<evidence type="ECO:0000259" key="11">
    <source>
        <dbReference type="Pfam" id="PF00082"/>
    </source>
</evidence>
<dbReference type="InterPro" id="IPR050131">
    <property type="entry name" value="Peptidase_S8_subtilisin-like"/>
</dbReference>
<reference evidence="13 14" key="1">
    <citation type="submission" date="2019-11" db="EMBL/GenBank/DDBJ databases">
        <title>Genome sequences of 17 halophilic strains isolated from different environments.</title>
        <authorList>
            <person name="Furrow R.E."/>
        </authorList>
    </citation>
    <scope>NUCLEOTIDE SEQUENCE [LARGE SCALE GENOMIC DNA]</scope>
    <source>
        <strain evidence="13 14">22511_23_Filter</strain>
    </source>
</reference>
<dbReference type="PROSITE" id="PS00137">
    <property type="entry name" value="SUBTILASE_HIS"/>
    <property type="match status" value="1"/>
</dbReference>
<evidence type="ECO:0000256" key="3">
    <source>
        <dbReference type="ARBA" id="ARBA00022525"/>
    </source>
</evidence>
<protein>
    <submittedName>
        <fullName evidence="13">S8 family serine peptidase</fullName>
    </submittedName>
</protein>
<keyword evidence="5" id="KW-0732">Signal</keyword>
<evidence type="ECO:0000256" key="2">
    <source>
        <dbReference type="ARBA" id="ARBA00022512"/>
    </source>
</evidence>
<proteinExistence type="inferred from homology"/>
<feature type="active site" description="Charge relay system" evidence="8 9">
    <location>
        <position position="124"/>
    </location>
</feature>
<dbReference type="Pfam" id="PF00082">
    <property type="entry name" value="Peptidase_S8"/>
    <property type="match status" value="1"/>
</dbReference>
<feature type="active site" description="Charge relay system" evidence="8 9">
    <location>
        <position position="451"/>
    </location>
</feature>
<dbReference type="PROSITE" id="PS00136">
    <property type="entry name" value="SUBTILASE_ASP"/>
    <property type="match status" value="1"/>
</dbReference>
<evidence type="ECO:0000256" key="4">
    <source>
        <dbReference type="ARBA" id="ARBA00022670"/>
    </source>
</evidence>
<dbReference type="CDD" id="cd07474">
    <property type="entry name" value="Peptidases_S8_subtilisin_Vpr-like"/>
    <property type="match status" value="1"/>
</dbReference>
<evidence type="ECO:0000256" key="8">
    <source>
        <dbReference type="PIRSR" id="PIRSR615500-1"/>
    </source>
</evidence>
<dbReference type="Proteomes" id="UP000460949">
    <property type="component" value="Unassembled WGS sequence"/>
</dbReference>
<comment type="similarity">
    <text evidence="1 9 10">Belongs to the peptidase S8 family.</text>
</comment>
<evidence type="ECO:0000259" key="12">
    <source>
        <dbReference type="Pfam" id="PF02225"/>
    </source>
</evidence>
<evidence type="ECO:0000256" key="10">
    <source>
        <dbReference type="RuleBase" id="RU003355"/>
    </source>
</evidence>
<evidence type="ECO:0000256" key="6">
    <source>
        <dbReference type="ARBA" id="ARBA00022801"/>
    </source>
</evidence>
<sequence>MKLLVSMISVLLMVSGFRAPDPQEEVTIIIEMEKPVDEFADDLEQRFPRLEVVARYDTLLNAVAVKGTVQDLEKVARIEGVRNQHAVIRYQALAVEEIPFSTHALRDQMSTSYTGKGVKVGVIDTGVDYTHPDLTKNYQGGYDTVDFDEDPMETEGEGATIHGTHVAGVIAADGEMKGMAPDAELYAYRALGPGGMGTSVQVIAALEEAVEEGMDVVNLSLGNDVNGPDWPTTHAVNKAVEMGTVVVVAAGNSGPGAWTVGSPATSTPAITVGASSMNTKVPVLKVPGEKRQINIQTLSGSVPWSLDRKYPVVFAGTGENTLPDVRGHVVLFERGGIPFFEKVLKAYQAGAEAVLIYNHEEGSFSGGLNGGAIPIPAASLTRKEGLWLKENAVAESQWVETVMVPEAEQVAPFSSRGPVTTNWEVKPDLLAPGVAVWSTIPGGYTSLQGTSMAAPHIAGAAALLKEAHPDWTAEDVKRALISTADLMEKEAGTFDPTEQGAGVFDIKEALQPQLLLHSENMTIGKIEGRLERKNLTLTLENVTDTGIEVRFQQPDRKKGETWELPMPFRLDGNETKEVSISLGLNGAFLEDGVQEGYLSFQAGDAFYNVPYMYVNQKSTYDWVSGFEFNQGWPDKGTADYRFHLSDPVDAVTIDFYRAGTMMWAATVVELGEQHAGMVEGEVSTKEAGLAGMYTAVVEVTRTGETDSYAFPVYIEGNP</sequence>
<keyword evidence="4 9" id="KW-0645">Protease</keyword>
<evidence type="ECO:0000313" key="13">
    <source>
        <dbReference type="EMBL" id="MYL20252.1"/>
    </source>
</evidence>
<dbReference type="PROSITE" id="PS00138">
    <property type="entry name" value="SUBTILASE_SER"/>
    <property type="match status" value="1"/>
</dbReference>
<dbReference type="InterPro" id="IPR023828">
    <property type="entry name" value="Peptidase_S8_Ser-AS"/>
</dbReference>
<evidence type="ECO:0000256" key="9">
    <source>
        <dbReference type="PROSITE-ProRule" id="PRU01240"/>
    </source>
</evidence>
<dbReference type="PROSITE" id="PS51892">
    <property type="entry name" value="SUBTILASE"/>
    <property type="match status" value="1"/>
</dbReference>
<keyword evidence="3" id="KW-0964">Secreted</keyword>
<accession>A0A845DVB6</accession>
<keyword evidence="7 9" id="KW-0720">Serine protease</keyword>
<dbReference type="AlphaFoldDB" id="A0A845DVB6"/>
<dbReference type="RefSeq" id="WP_160836799.1">
    <property type="nucleotide sequence ID" value="NZ_WMET01000002.1"/>
</dbReference>
<dbReference type="GO" id="GO:0006508">
    <property type="term" value="P:proteolysis"/>
    <property type="evidence" value="ECO:0007669"/>
    <property type="project" value="UniProtKB-KW"/>
</dbReference>
<dbReference type="PANTHER" id="PTHR43806">
    <property type="entry name" value="PEPTIDASE S8"/>
    <property type="match status" value="1"/>
</dbReference>
<dbReference type="SUPFAM" id="SSF52025">
    <property type="entry name" value="PA domain"/>
    <property type="match status" value="1"/>
</dbReference>
<dbReference type="Gene3D" id="3.50.30.30">
    <property type="match status" value="1"/>
</dbReference>
<dbReference type="InterPro" id="IPR015500">
    <property type="entry name" value="Peptidase_S8_subtilisin-rel"/>
</dbReference>
<dbReference type="InterPro" id="IPR003137">
    <property type="entry name" value="PA_domain"/>
</dbReference>
<evidence type="ECO:0000256" key="5">
    <source>
        <dbReference type="ARBA" id="ARBA00022729"/>
    </source>
</evidence>
<evidence type="ECO:0000256" key="1">
    <source>
        <dbReference type="ARBA" id="ARBA00011073"/>
    </source>
</evidence>
<dbReference type="InterPro" id="IPR023827">
    <property type="entry name" value="Peptidase_S8_Asp-AS"/>
</dbReference>
<dbReference type="Gene3D" id="3.40.50.200">
    <property type="entry name" value="Peptidase S8/S53 domain"/>
    <property type="match status" value="1"/>
</dbReference>
<dbReference type="InterPro" id="IPR000209">
    <property type="entry name" value="Peptidase_S8/S53_dom"/>
</dbReference>
<keyword evidence="6 9" id="KW-0378">Hydrolase</keyword>
<dbReference type="Pfam" id="PF02225">
    <property type="entry name" value="PA"/>
    <property type="match status" value="1"/>
</dbReference>
<dbReference type="InterPro" id="IPR034213">
    <property type="entry name" value="S8_Vpr-like"/>
</dbReference>
<feature type="domain" description="PA" evidence="12">
    <location>
        <begin position="310"/>
        <end position="387"/>
    </location>
</feature>
<organism evidence="13 14">
    <name type="scientific">Halobacillus litoralis</name>
    <dbReference type="NCBI Taxonomy" id="45668"/>
    <lineage>
        <taxon>Bacteria</taxon>
        <taxon>Bacillati</taxon>
        <taxon>Bacillota</taxon>
        <taxon>Bacilli</taxon>
        <taxon>Bacillales</taxon>
        <taxon>Bacillaceae</taxon>
        <taxon>Halobacillus</taxon>
    </lineage>
</organism>
<feature type="active site" description="Charge relay system" evidence="8 9">
    <location>
        <position position="162"/>
    </location>
</feature>
<gene>
    <name evidence="13" type="ORF">GLW04_10165</name>
</gene>
<dbReference type="InterPro" id="IPR046450">
    <property type="entry name" value="PA_dom_sf"/>
</dbReference>
<dbReference type="EMBL" id="WMET01000002">
    <property type="protein sequence ID" value="MYL20252.1"/>
    <property type="molecule type" value="Genomic_DNA"/>
</dbReference>
<keyword evidence="2" id="KW-0134">Cell wall</keyword>
<evidence type="ECO:0000256" key="7">
    <source>
        <dbReference type="ARBA" id="ARBA00022825"/>
    </source>
</evidence>
<evidence type="ECO:0000313" key="14">
    <source>
        <dbReference type="Proteomes" id="UP000460949"/>
    </source>
</evidence>
<dbReference type="SUPFAM" id="SSF52743">
    <property type="entry name" value="Subtilisin-like"/>
    <property type="match status" value="1"/>
</dbReference>
<comment type="caution">
    <text evidence="13">The sequence shown here is derived from an EMBL/GenBank/DDBJ whole genome shotgun (WGS) entry which is preliminary data.</text>
</comment>
<feature type="domain" description="Peptidase S8/S53" evidence="11">
    <location>
        <begin position="115"/>
        <end position="501"/>
    </location>
</feature>
<dbReference type="PRINTS" id="PR00723">
    <property type="entry name" value="SUBTILISIN"/>
</dbReference>
<dbReference type="InterPro" id="IPR036852">
    <property type="entry name" value="Peptidase_S8/S53_dom_sf"/>
</dbReference>
<dbReference type="PANTHER" id="PTHR43806:SF65">
    <property type="entry name" value="SERINE PROTEASE APRX"/>
    <property type="match status" value="1"/>
</dbReference>
<dbReference type="GO" id="GO:0004252">
    <property type="term" value="F:serine-type endopeptidase activity"/>
    <property type="evidence" value="ECO:0007669"/>
    <property type="project" value="UniProtKB-UniRule"/>
</dbReference>
<name>A0A845DVB6_9BACI</name>
<dbReference type="InterPro" id="IPR022398">
    <property type="entry name" value="Peptidase_S8_His-AS"/>
</dbReference>